<evidence type="ECO:0000259" key="14">
    <source>
        <dbReference type="PROSITE" id="PS50011"/>
    </source>
</evidence>
<dbReference type="STRING" id="578462.A0A0L0SNU4"/>
<keyword evidence="7 15" id="KW-0418">Kinase</keyword>
<dbReference type="PANTHER" id="PTHR24056">
    <property type="entry name" value="CELL DIVISION PROTEIN KINASE"/>
    <property type="match status" value="1"/>
</dbReference>
<evidence type="ECO:0000256" key="7">
    <source>
        <dbReference type="ARBA" id="ARBA00022777"/>
    </source>
</evidence>
<evidence type="ECO:0000256" key="11">
    <source>
        <dbReference type="ARBA" id="ARBA00048367"/>
    </source>
</evidence>
<dbReference type="FunFam" id="3.30.200.20:FF:000579">
    <property type="entry name" value="cyclin-dependent kinase 20"/>
    <property type="match status" value="1"/>
</dbReference>
<dbReference type="InterPro" id="IPR011009">
    <property type="entry name" value="Kinase-like_dom_sf"/>
</dbReference>
<evidence type="ECO:0000256" key="12">
    <source>
        <dbReference type="PROSITE-ProRule" id="PRU10141"/>
    </source>
</evidence>
<dbReference type="Pfam" id="PF00069">
    <property type="entry name" value="Pkinase"/>
    <property type="match status" value="1"/>
</dbReference>
<gene>
    <name evidence="15" type="ORF">AMAG_09107</name>
</gene>
<comment type="catalytic activity">
    <reaction evidence="10">
        <text>L-threonyl-[protein] + ATP = O-phospho-L-threonyl-[protein] + ADP + H(+)</text>
        <dbReference type="Rhea" id="RHEA:46608"/>
        <dbReference type="Rhea" id="RHEA-COMP:11060"/>
        <dbReference type="Rhea" id="RHEA-COMP:11605"/>
        <dbReference type="ChEBI" id="CHEBI:15378"/>
        <dbReference type="ChEBI" id="CHEBI:30013"/>
        <dbReference type="ChEBI" id="CHEBI:30616"/>
        <dbReference type="ChEBI" id="CHEBI:61977"/>
        <dbReference type="ChEBI" id="CHEBI:456216"/>
        <dbReference type="EC" id="2.7.11.22"/>
    </reaction>
</comment>
<dbReference type="VEuPathDB" id="FungiDB:AMAG_09107"/>
<keyword evidence="4 13" id="KW-0723">Serine/threonine-protein kinase</keyword>
<accession>A0A0L0SNU4</accession>
<feature type="domain" description="Protein kinase" evidence="14">
    <location>
        <begin position="8"/>
        <end position="293"/>
    </location>
</feature>
<dbReference type="PANTHER" id="PTHR24056:SF171">
    <property type="entry name" value="CYCLIN-DEPENDENT KINASE 20"/>
    <property type="match status" value="1"/>
</dbReference>
<dbReference type="FunFam" id="1.10.510.10:FF:000624">
    <property type="entry name" value="Mitogen-activated protein kinase"/>
    <property type="match status" value="1"/>
</dbReference>
<proteinExistence type="inferred from homology"/>
<dbReference type="InterPro" id="IPR017441">
    <property type="entry name" value="Protein_kinase_ATP_BS"/>
</dbReference>
<dbReference type="GO" id="GO:0005634">
    <property type="term" value="C:nucleus"/>
    <property type="evidence" value="ECO:0007669"/>
    <property type="project" value="UniProtKB-SubCell"/>
</dbReference>
<evidence type="ECO:0000313" key="16">
    <source>
        <dbReference type="Proteomes" id="UP000054350"/>
    </source>
</evidence>
<comment type="catalytic activity">
    <reaction evidence="11">
        <text>L-seryl-[protein] + ATP = O-phospho-L-seryl-[protein] + ADP + H(+)</text>
        <dbReference type="Rhea" id="RHEA:17989"/>
        <dbReference type="Rhea" id="RHEA-COMP:9863"/>
        <dbReference type="Rhea" id="RHEA-COMP:11604"/>
        <dbReference type="ChEBI" id="CHEBI:15378"/>
        <dbReference type="ChEBI" id="CHEBI:29999"/>
        <dbReference type="ChEBI" id="CHEBI:30616"/>
        <dbReference type="ChEBI" id="CHEBI:83421"/>
        <dbReference type="ChEBI" id="CHEBI:456216"/>
        <dbReference type="EC" id="2.7.11.22"/>
    </reaction>
</comment>
<dbReference type="EMBL" id="GG745343">
    <property type="protein sequence ID" value="KNE64049.1"/>
    <property type="molecule type" value="Genomic_DNA"/>
</dbReference>
<evidence type="ECO:0000256" key="10">
    <source>
        <dbReference type="ARBA" id="ARBA00047811"/>
    </source>
</evidence>
<dbReference type="InterPro" id="IPR050108">
    <property type="entry name" value="CDK"/>
</dbReference>
<dbReference type="AlphaFoldDB" id="A0A0L0SNU4"/>
<dbReference type="SMART" id="SM00220">
    <property type="entry name" value="S_TKc"/>
    <property type="match status" value="1"/>
</dbReference>
<organism evidence="15 16">
    <name type="scientific">Allomyces macrogynus (strain ATCC 38327)</name>
    <name type="common">Allomyces javanicus var. macrogynus</name>
    <dbReference type="NCBI Taxonomy" id="578462"/>
    <lineage>
        <taxon>Eukaryota</taxon>
        <taxon>Fungi</taxon>
        <taxon>Fungi incertae sedis</taxon>
        <taxon>Blastocladiomycota</taxon>
        <taxon>Blastocladiomycetes</taxon>
        <taxon>Blastocladiales</taxon>
        <taxon>Blastocladiaceae</taxon>
        <taxon>Allomyces</taxon>
    </lineage>
</organism>
<keyword evidence="9" id="KW-0539">Nucleus</keyword>
<dbReference type="Gene3D" id="3.30.200.20">
    <property type="entry name" value="Phosphorylase Kinase, domain 1"/>
    <property type="match status" value="1"/>
</dbReference>
<dbReference type="OrthoDB" id="1732493at2759"/>
<keyword evidence="16" id="KW-1185">Reference proteome</keyword>
<dbReference type="PROSITE" id="PS00107">
    <property type="entry name" value="PROTEIN_KINASE_ATP"/>
    <property type="match status" value="1"/>
</dbReference>
<keyword evidence="8 12" id="KW-0067">ATP-binding</keyword>
<evidence type="ECO:0000256" key="13">
    <source>
        <dbReference type="RuleBase" id="RU000304"/>
    </source>
</evidence>
<evidence type="ECO:0000256" key="2">
    <source>
        <dbReference type="ARBA" id="ARBA00006485"/>
    </source>
</evidence>
<dbReference type="eggNOG" id="KOG0659">
    <property type="taxonomic scope" value="Eukaryota"/>
</dbReference>
<evidence type="ECO:0000256" key="4">
    <source>
        <dbReference type="ARBA" id="ARBA00022527"/>
    </source>
</evidence>
<sequence length="319" mass="35661">MLQSMQSYMVLERLGEGAHGVVVRAKELATGRIVALKKVSVRPHQILPVMVFREIKALQHLDHPNVVTLEHVFTHGSAFVMCFEYAERDLADLLKSSRTPMPEPHVKTWSHMLLSGVAHLHEHSILHRDLKPANLLITLAGQLKITDFGQARLFDASVSPTSYPMSHQVATRWYRAPELLYGARYYTEAVDLWAVGAIIGELLHHAPLFPGQNDIDQLYVVLSSLGTPSDDEWPTMRQLPDFHKIHFPEFPKRSVEDLIPDASPSALDLVGQFLVYDGAKRTSAVDALKHHYFQVAPFPVDVTVSPLDLNFASTAAPSD</sequence>
<comment type="similarity">
    <text evidence="2">Belongs to the protein kinase superfamily. CMGC Ser/Thr protein kinase family. CDC2/CDKX subfamily.</text>
</comment>
<evidence type="ECO:0000256" key="1">
    <source>
        <dbReference type="ARBA" id="ARBA00004123"/>
    </source>
</evidence>
<comment type="subcellular location">
    <subcellularLocation>
        <location evidence="1">Nucleus</location>
    </subcellularLocation>
</comment>
<evidence type="ECO:0000256" key="9">
    <source>
        <dbReference type="ARBA" id="ARBA00023242"/>
    </source>
</evidence>
<dbReference type="PROSITE" id="PS00108">
    <property type="entry name" value="PROTEIN_KINASE_ST"/>
    <property type="match status" value="1"/>
</dbReference>
<dbReference type="EC" id="2.7.11.22" evidence="3"/>
<dbReference type="InterPro" id="IPR000719">
    <property type="entry name" value="Prot_kinase_dom"/>
</dbReference>
<keyword evidence="6 12" id="KW-0547">Nucleotide-binding</keyword>
<dbReference type="InterPro" id="IPR008271">
    <property type="entry name" value="Ser/Thr_kinase_AS"/>
</dbReference>
<keyword evidence="5" id="KW-0808">Transferase</keyword>
<protein>
    <recommendedName>
        <fullName evidence="3">cyclin-dependent kinase</fullName>
        <ecNumber evidence="3">2.7.11.22</ecNumber>
    </recommendedName>
</protein>
<evidence type="ECO:0000313" key="15">
    <source>
        <dbReference type="EMBL" id="KNE64049.1"/>
    </source>
</evidence>
<evidence type="ECO:0000256" key="3">
    <source>
        <dbReference type="ARBA" id="ARBA00012425"/>
    </source>
</evidence>
<reference evidence="15 16" key="1">
    <citation type="submission" date="2009-11" db="EMBL/GenBank/DDBJ databases">
        <title>Annotation of Allomyces macrogynus ATCC 38327.</title>
        <authorList>
            <consortium name="The Broad Institute Genome Sequencing Platform"/>
            <person name="Russ C."/>
            <person name="Cuomo C."/>
            <person name="Burger G."/>
            <person name="Gray M.W."/>
            <person name="Holland P.W.H."/>
            <person name="King N."/>
            <person name="Lang F.B.F."/>
            <person name="Roger A.J."/>
            <person name="Ruiz-Trillo I."/>
            <person name="Young S.K."/>
            <person name="Zeng Q."/>
            <person name="Gargeya S."/>
            <person name="Fitzgerald M."/>
            <person name="Haas B."/>
            <person name="Abouelleil A."/>
            <person name="Alvarado L."/>
            <person name="Arachchi H.M."/>
            <person name="Berlin A."/>
            <person name="Chapman S.B."/>
            <person name="Gearin G."/>
            <person name="Goldberg J."/>
            <person name="Griggs A."/>
            <person name="Gujja S."/>
            <person name="Hansen M."/>
            <person name="Heiman D."/>
            <person name="Howarth C."/>
            <person name="Larimer J."/>
            <person name="Lui A."/>
            <person name="MacDonald P.J.P."/>
            <person name="McCowen C."/>
            <person name="Montmayeur A."/>
            <person name="Murphy C."/>
            <person name="Neiman D."/>
            <person name="Pearson M."/>
            <person name="Priest M."/>
            <person name="Roberts A."/>
            <person name="Saif S."/>
            <person name="Shea T."/>
            <person name="Sisk P."/>
            <person name="Stolte C."/>
            <person name="Sykes S."/>
            <person name="Wortman J."/>
            <person name="Nusbaum C."/>
            <person name="Birren B."/>
        </authorList>
    </citation>
    <scope>NUCLEOTIDE SEQUENCE [LARGE SCALE GENOMIC DNA]</scope>
    <source>
        <strain evidence="15 16">ATCC 38327</strain>
    </source>
</reference>
<dbReference type="PROSITE" id="PS50011">
    <property type="entry name" value="PROTEIN_KINASE_DOM"/>
    <property type="match status" value="1"/>
</dbReference>
<evidence type="ECO:0000256" key="8">
    <source>
        <dbReference type="ARBA" id="ARBA00022840"/>
    </source>
</evidence>
<dbReference type="OMA" id="KITFPYH"/>
<name>A0A0L0SNU4_ALLM3</name>
<dbReference type="GO" id="GO:0005524">
    <property type="term" value="F:ATP binding"/>
    <property type="evidence" value="ECO:0007669"/>
    <property type="project" value="UniProtKB-UniRule"/>
</dbReference>
<reference evidence="16" key="2">
    <citation type="submission" date="2009-11" db="EMBL/GenBank/DDBJ databases">
        <title>The Genome Sequence of Allomyces macrogynus strain ATCC 38327.</title>
        <authorList>
            <consortium name="The Broad Institute Genome Sequencing Platform"/>
            <person name="Russ C."/>
            <person name="Cuomo C."/>
            <person name="Shea T."/>
            <person name="Young S.K."/>
            <person name="Zeng Q."/>
            <person name="Koehrsen M."/>
            <person name="Haas B."/>
            <person name="Borodovsky M."/>
            <person name="Guigo R."/>
            <person name="Alvarado L."/>
            <person name="Berlin A."/>
            <person name="Borenstein D."/>
            <person name="Chen Z."/>
            <person name="Engels R."/>
            <person name="Freedman E."/>
            <person name="Gellesch M."/>
            <person name="Goldberg J."/>
            <person name="Griggs A."/>
            <person name="Gujja S."/>
            <person name="Heiman D."/>
            <person name="Hepburn T."/>
            <person name="Howarth C."/>
            <person name="Jen D."/>
            <person name="Larson L."/>
            <person name="Lewis B."/>
            <person name="Mehta T."/>
            <person name="Park D."/>
            <person name="Pearson M."/>
            <person name="Roberts A."/>
            <person name="Saif S."/>
            <person name="Shenoy N."/>
            <person name="Sisk P."/>
            <person name="Stolte C."/>
            <person name="Sykes S."/>
            <person name="Walk T."/>
            <person name="White J."/>
            <person name="Yandava C."/>
            <person name="Burger G."/>
            <person name="Gray M.W."/>
            <person name="Holland P.W.H."/>
            <person name="King N."/>
            <person name="Lang F.B.F."/>
            <person name="Roger A.J."/>
            <person name="Ruiz-Trillo I."/>
            <person name="Lander E."/>
            <person name="Nusbaum C."/>
        </authorList>
    </citation>
    <scope>NUCLEOTIDE SEQUENCE [LARGE SCALE GENOMIC DNA]</scope>
    <source>
        <strain evidence="16">ATCC 38327</strain>
    </source>
</reference>
<dbReference type="GO" id="GO:0004693">
    <property type="term" value="F:cyclin-dependent protein serine/threonine kinase activity"/>
    <property type="evidence" value="ECO:0007669"/>
    <property type="project" value="UniProtKB-EC"/>
</dbReference>
<dbReference type="Proteomes" id="UP000054350">
    <property type="component" value="Unassembled WGS sequence"/>
</dbReference>
<evidence type="ECO:0000256" key="6">
    <source>
        <dbReference type="ARBA" id="ARBA00022741"/>
    </source>
</evidence>
<feature type="binding site" evidence="12">
    <location>
        <position position="37"/>
    </location>
    <ligand>
        <name>ATP</name>
        <dbReference type="ChEBI" id="CHEBI:30616"/>
    </ligand>
</feature>
<dbReference type="SUPFAM" id="SSF56112">
    <property type="entry name" value="Protein kinase-like (PK-like)"/>
    <property type="match status" value="1"/>
</dbReference>
<evidence type="ECO:0000256" key="5">
    <source>
        <dbReference type="ARBA" id="ARBA00022679"/>
    </source>
</evidence>
<dbReference type="Gene3D" id="1.10.510.10">
    <property type="entry name" value="Transferase(Phosphotransferase) domain 1"/>
    <property type="match status" value="1"/>
</dbReference>